<organism evidence="1 2">
    <name type="scientific">Naumannella halotolerans</name>
    <dbReference type="NCBI Taxonomy" id="993414"/>
    <lineage>
        <taxon>Bacteria</taxon>
        <taxon>Bacillati</taxon>
        <taxon>Actinomycetota</taxon>
        <taxon>Actinomycetes</taxon>
        <taxon>Propionibacteriales</taxon>
        <taxon>Propionibacteriaceae</taxon>
        <taxon>Naumannella</taxon>
    </lineage>
</organism>
<sequence length="142" mass="16214">MTNLREALQSIYDQRGQLTPALVVETAKNTDHPLHHRFEWNDEIAGPKYREVQARELIRSVKITYAETKGGVPKQVRAFVPPRQASAPNVYIPTGEALSDDFTRALVLREFERALIALKRQYGHLREFDQMVRAQLDEGDAA</sequence>
<comment type="caution">
    <text evidence="1">The sequence shown here is derived from an EMBL/GenBank/DDBJ whole genome shotgun (WGS) entry which is preliminary data.</text>
</comment>
<accession>A0A4R7J462</accession>
<reference evidence="1 2" key="1">
    <citation type="submission" date="2019-03" db="EMBL/GenBank/DDBJ databases">
        <title>Genomic Encyclopedia of Archaeal and Bacterial Type Strains, Phase II (KMG-II): from individual species to whole genera.</title>
        <authorList>
            <person name="Goeker M."/>
        </authorList>
    </citation>
    <scope>NUCLEOTIDE SEQUENCE [LARGE SCALE GENOMIC DNA]</scope>
    <source>
        <strain evidence="1 2">DSM 24323</strain>
    </source>
</reference>
<evidence type="ECO:0000313" key="1">
    <source>
        <dbReference type="EMBL" id="TDT31137.1"/>
    </source>
</evidence>
<gene>
    <name evidence="1" type="ORF">CLV29_2550</name>
</gene>
<name>A0A4R7J462_9ACTN</name>
<dbReference type="RefSeq" id="WP_133755444.1">
    <property type="nucleotide sequence ID" value="NZ_SOAW01000002.1"/>
</dbReference>
<dbReference type="OrthoDB" id="5189284at2"/>
<keyword evidence="2" id="KW-1185">Reference proteome</keyword>
<evidence type="ECO:0000313" key="2">
    <source>
        <dbReference type="Proteomes" id="UP000295371"/>
    </source>
</evidence>
<dbReference type="AlphaFoldDB" id="A0A4R7J462"/>
<dbReference type="Proteomes" id="UP000295371">
    <property type="component" value="Unassembled WGS sequence"/>
</dbReference>
<protein>
    <submittedName>
        <fullName evidence="1">Uncharacterized protein</fullName>
    </submittedName>
</protein>
<proteinExistence type="predicted"/>
<dbReference type="EMBL" id="SOAW01000002">
    <property type="protein sequence ID" value="TDT31137.1"/>
    <property type="molecule type" value="Genomic_DNA"/>
</dbReference>